<accession>A0A7K1UM61</accession>
<reference evidence="1 2" key="1">
    <citation type="submission" date="2019-12" db="EMBL/GenBank/DDBJ databases">
        <title>Nesterenkonia muleiensis sp. nov., a novel actinobacterium isolated from sap of Populus euphratica.</title>
        <authorList>
            <person name="Wang R."/>
        </authorList>
    </citation>
    <scope>NUCLEOTIDE SEQUENCE [LARGE SCALE GENOMIC DNA]</scope>
    <source>
        <strain evidence="1 2">F10</strain>
    </source>
</reference>
<evidence type="ECO:0000313" key="2">
    <source>
        <dbReference type="Proteomes" id="UP000460157"/>
    </source>
</evidence>
<dbReference type="RefSeq" id="WP_157325540.1">
    <property type="nucleotide sequence ID" value="NZ_BMFX01000003.1"/>
</dbReference>
<proteinExistence type="predicted"/>
<protein>
    <recommendedName>
        <fullName evidence="3">AbiEi antitoxin C-terminal domain-containing protein</fullName>
    </recommendedName>
</protein>
<evidence type="ECO:0000313" key="1">
    <source>
        <dbReference type="EMBL" id="MVT27524.1"/>
    </source>
</evidence>
<dbReference type="AlphaFoldDB" id="A0A7K1UM61"/>
<gene>
    <name evidence="1" type="ORF">GNZ21_14385</name>
</gene>
<comment type="caution">
    <text evidence="1">The sequence shown here is derived from an EMBL/GenBank/DDBJ whole genome shotgun (WGS) entry which is preliminary data.</text>
</comment>
<evidence type="ECO:0008006" key="3">
    <source>
        <dbReference type="Google" id="ProtNLM"/>
    </source>
</evidence>
<organism evidence="1 2">
    <name type="scientific">Nesterenkonia alkaliphila</name>
    <dbReference type="NCBI Taxonomy" id="1463631"/>
    <lineage>
        <taxon>Bacteria</taxon>
        <taxon>Bacillati</taxon>
        <taxon>Actinomycetota</taxon>
        <taxon>Actinomycetes</taxon>
        <taxon>Micrococcales</taxon>
        <taxon>Micrococcaceae</taxon>
        <taxon>Nesterenkonia</taxon>
    </lineage>
</organism>
<sequence length="255" mass="27914">MGASNSTKRYEHLQQRIYRAGYPFTAGELVAMQAEGLLRHVAQDVYAEAGLPEGPALRAAAAYALLNRRLRESGTLCGETAAWVHLGGQAPQRVQVMVSGTSAAQRAVLTGRWRLHYLPLQAADAEPMGAAAVTTALRTAADLFCGIGVTHFPRALDRAPAWQRTEKLLLHWPAARDPLQGRDEDLCAPGPQETQAVQQRWQSIAALMDCSGADPDETADAVLSILSRTRWDSARRQRILELLTQCVSRRLPTVR</sequence>
<dbReference type="EMBL" id="WRPM01000101">
    <property type="protein sequence ID" value="MVT27524.1"/>
    <property type="molecule type" value="Genomic_DNA"/>
</dbReference>
<name>A0A7K1UM61_9MICC</name>
<dbReference type="Proteomes" id="UP000460157">
    <property type="component" value="Unassembled WGS sequence"/>
</dbReference>
<dbReference type="OrthoDB" id="4963326at2"/>
<keyword evidence="2" id="KW-1185">Reference proteome</keyword>